<dbReference type="PANTHER" id="PTHR30203">
    <property type="entry name" value="OUTER MEMBRANE CATION EFFLUX PROTEIN"/>
    <property type="match status" value="1"/>
</dbReference>
<keyword evidence="2" id="KW-0732">Signal</keyword>
<keyword evidence="2" id="KW-0564">Palmitate</keyword>
<dbReference type="InterPro" id="IPR003423">
    <property type="entry name" value="OMP_efflux"/>
</dbReference>
<dbReference type="Gene3D" id="1.20.1600.10">
    <property type="entry name" value="Outer membrane efflux proteins (OEP)"/>
    <property type="match status" value="1"/>
</dbReference>
<feature type="signal peptide" evidence="2">
    <location>
        <begin position="1"/>
        <end position="28"/>
    </location>
</feature>
<dbReference type="EMBL" id="DOEK01000029">
    <property type="protein sequence ID" value="HBP30244.1"/>
    <property type="molecule type" value="Genomic_DNA"/>
</dbReference>
<dbReference type="PANTHER" id="PTHR30203:SF32">
    <property type="entry name" value="CATION EFFLUX SYSTEM PROTEIN CUSC"/>
    <property type="match status" value="1"/>
</dbReference>
<keyword evidence="2" id="KW-0449">Lipoprotein</keyword>
<evidence type="ECO:0000256" key="1">
    <source>
        <dbReference type="ARBA" id="ARBA00007613"/>
    </source>
</evidence>
<evidence type="ECO:0000256" key="2">
    <source>
        <dbReference type="RuleBase" id="RU362097"/>
    </source>
</evidence>
<evidence type="ECO:0000313" key="3">
    <source>
        <dbReference type="EMBL" id="HBP30244.1"/>
    </source>
</evidence>
<keyword evidence="2" id="KW-0812">Transmembrane</keyword>
<dbReference type="Gene3D" id="2.20.200.10">
    <property type="entry name" value="Outer membrane efflux proteins (OEP)"/>
    <property type="match status" value="1"/>
</dbReference>
<accession>A0A356LH45</accession>
<gene>
    <name evidence="3" type="ORF">DD666_12605</name>
</gene>
<organism evidence="3 4">
    <name type="scientific">Advenella kashmirensis</name>
    <dbReference type="NCBI Taxonomy" id="310575"/>
    <lineage>
        <taxon>Bacteria</taxon>
        <taxon>Pseudomonadati</taxon>
        <taxon>Pseudomonadota</taxon>
        <taxon>Betaproteobacteria</taxon>
        <taxon>Burkholderiales</taxon>
        <taxon>Alcaligenaceae</taxon>
    </lineage>
</organism>
<dbReference type="AlphaFoldDB" id="A0A356LH45"/>
<evidence type="ECO:0000313" key="4">
    <source>
        <dbReference type="Proteomes" id="UP000264036"/>
    </source>
</evidence>
<dbReference type="InterPro" id="IPR010131">
    <property type="entry name" value="MdtP/NodT-like"/>
</dbReference>
<dbReference type="SUPFAM" id="SSF56954">
    <property type="entry name" value="Outer membrane efflux proteins (OEP)"/>
    <property type="match status" value="1"/>
</dbReference>
<keyword evidence="2" id="KW-1134">Transmembrane beta strand</keyword>
<dbReference type="Pfam" id="PF02321">
    <property type="entry name" value="OEP"/>
    <property type="match status" value="2"/>
</dbReference>
<comment type="similarity">
    <text evidence="1 2">Belongs to the outer membrane factor (OMF) (TC 1.B.17) family.</text>
</comment>
<sequence>MSIFTNPLCRSIALAIPLLGLTACVNLAPDYHQPAAPVSADWPQNPAANASPVQAAANDLDWLTFFTNARLRDVVRLGLQNNRDLRIATLNIERARAQYGIARADGLPAIGVDAQASRSRTPASVANSGETTLSSRYNVDLGLTSYEIDFFGKVRNLKAAALQRYLAAQETRRSAQISLVSEIAAAWLQLEATGQQLALARSTLVNQRKSHDLIRRSHALGAESGLTLAQSQTTVDAARVKVAEYETQVAQDNNALTLLTGAPIPDSLLPPTDFSLQARAATRLVMPPAGLPSSVLQQRPDVLAAEHDLIAAHADIGAARAAFFPSISLLGSAGAASNSLSGLFTGGTLAWSVAPSLRLPIFDGGANRASLDLTKAQKDILLATYEKAIQTAFREVADALAVRTTIAARLQSQQSLVASTYRSFQLSSALFTRGGGSGFLEVLDAQRAYYAAQQDMITLGLLEQLNRLALFKTLGGGWQPMATSTSAPTPSR</sequence>
<protein>
    <submittedName>
        <fullName evidence="3">Transporter</fullName>
    </submittedName>
</protein>
<dbReference type="GO" id="GO:0015562">
    <property type="term" value="F:efflux transmembrane transporter activity"/>
    <property type="evidence" value="ECO:0007669"/>
    <property type="project" value="InterPro"/>
</dbReference>
<name>A0A356LH45_9BURK</name>
<dbReference type="NCBIfam" id="TIGR01845">
    <property type="entry name" value="outer_NodT"/>
    <property type="match status" value="1"/>
</dbReference>
<feature type="chain" id="PRO_5016481911" evidence="2">
    <location>
        <begin position="29"/>
        <end position="492"/>
    </location>
</feature>
<dbReference type="GO" id="GO:0005886">
    <property type="term" value="C:plasma membrane"/>
    <property type="evidence" value="ECO:0007669"/>
    <property type="project" value="UniProtKB-SubCell"/>
</dbReference>
<dbReference type="Proteomes" id="UP000264036">
    <property type="component" value="Unassembled WGS sequence"/>
</dbReference>
<proteinExistence type="inferred from homology"/>
<keyword evidence="2" id="KW-0472">Membrane</keyword>
<reference evidence="3 4" key="1">
    <citation type="journal article" date="2018" name="Nat. Biotechnol.">
        <title>A standardized bacterial taxonomy based on genome phylogeny substantially revises the tree of life.</title>
        <authorList>
            <person name="Parks D.H."/>
            <person name="Chuvochina M."/>
            <person name="Waite D.W."/>
            <person name="Rinke C."/>
            <person name="Skarshewski A."/>
            <person name="Chaumeil P.A."/>
            <person name="Hugenholtz P."/>
        </authorList>
    </citation>
    <scope>NUCLEOTIDE SEQUENCE [LARGE SCALE GENOMIC DNA]</scope>
    <source>
        <strain evidence="3">UBA10707</strain>
    </source>
</reference>
<comment type="subcellular location">
    <subcellularLocation>
        <location evidence="2">Cell membrane</location>
        <topology evidence="2">Lipid-anchor</topology>
    </subcellularLocation>
</comment>
<comment type="caution">
    <text evidence="3">The sequence shown here is derived from an EMBL/GenBank/DDBJ whole genome shotgun (WGS) entry which is preliminary data.</text>
</comment>